<comment type="caution">
    <text evidence="9">The sequence shown here is derived from an EMBL/GenBank/DDBJ whole genome shotgun (WGS) entry which is preliminary data.</text>
</comment>
<evidence type="ECO:0000259" key="7">
    <source>
        <dbReference type="Pfam" id="PF07980"/>
    </source>
</evidence>
<sequence precursor="true">MKYSKYFLIIALLGIVTSCSDFLDRTNPNEPDNVTFWVNEDQLENALPPCYEALQKDYLVNWTESTAETVMWGNITSGLSKVSGGKHSYTDGFPFTTYWTGAYSYIYRCNNFLDNYNKAQVAQSKKDVYAAEVKTIRALMYFYLTTFWGDVPWVGEVIQPEDAYIERTPREKVIDLLVEDLKWAAERMPEERYTGDKLGRLDRWGALAILARIALQNERWELAAKTSEYIIENSPYGLYEYEKLFHHEGDVENDPKNIEAIVYSLFVPEIRTQSLPNETCCPTDYIRLNPTKSLVDAYLCTDGKPAKTGLEYYKKTGVQTSSLYKSPEEHYVDYFRNRDPRMKMTLYAPGDKWPGGDDGDPDADKANETFNLPRFASLQNNNRVGANSRTGFYLKKYNDIDLAGSSVDGHGNLNVIRFAEILLIWAEATFELQGKNLTQAQIDYSINRLRDRVNMHRMNLDELSAWGMDLETELRRERRIELAGEGTRYADVMRWREGELRFGRAITGPSLKVCMNDLGANPYPDTGVDEFGDVIYEKSTAEGGVRYFDATKHYLWPVPNPERQKNPLLGQNPGWEK</sequence>
<protein>
    <submittedName>
        <fullName evidence="9">SusD family protein</fullName>
    </submittedName>
</protein>
<comment type="similarity">
    <text evidence="2">Belongs to the SusD family.</text>
</comment>
<evidence type="ECO:0000256" key="3">
    <source>
        <dbReference type="ARBA" id="ARBA00022729"/>
    </source>
</evidence>
<feature type="chain" id="PRO_5007130647" evidence="6">
    <location>
        <begin position="24"/>
        <end position="577"/>
    </location>
</feature>
<evidence type="ECO:0000256" key="1">
    <source>
        <dbReference type="ARBA" id="ARBA00004442"/>
    </source>
</evidence>
<evidence type="ECO:0000256" key="2">
    <source>
        <dbReference type="ARBA" id="ARBA00006275"/>
    </source>
</evidence>
<keyword evidence="10" id="KW-1185">Reference proteome</keyword>
<comment type="subcellular location">
    <subcellularLocation>
        <location evidence="1">Cell outer membrane</location>
    </subcellularLocation>
</comment>
<accession>A0A108T352</accession>
<gene>
    <name evidence="9" type="ORF">AA415_02884</name>
</gene>
<dbReference type="Pfam" id="PF14322">
    <property type="entry name" value="SusD-like_3"/>
    <property type="match status" value="1"/>
</dbReference>
<evidence type="ECO:0000313" key="10">
    <source>
        <dbReference type="Proteomes" id="UP000056419"/>
    </source>
</evidence>
<dbReference type="EMBL" id="LRGC01000020">
    <property type="protein sequence ID" value="KWR52457.1"/>
    <property type="molecule type" value="Genomic_DNA"/>
</dbReference>
<name>A0A108T352_BACSE</name>
<keyword evidence="3 6" id="KW-0732">Signal</keyword>
<dbReference type="InterPro" id="IPR011990">
    <property type="entry name" value="TPR-like_helical_dom_sf"/>
</dbReference>
<dbReference type="RefSeq" id="WP_060386482.1">
    <property type="nucleotide sequence ID" value="NZ_LRGC01000020.1"/>
</dbReference>
<feature type="domain" description="SusD-like N-terminal" evidence="8">
    <location>
        <begin position="21"/>
        <end position="215"/>
    </location>
</feature>
<dbReference type="Proteomes" id="UP000056419">
    <property type="component" value="Unassembled WGS sequence"/>
</dbReference>
<dbReference type="STRING" id="46506.AA415_02884"/>
<evidence type="ECO:0000256" key="6">
    <source>
        <dbReference type="SAM" id="SignalP"/>
    </source>
</evidence>
<dbReference type="GO" id="GO:0009279">
    <property type="term" value="C:cell outer membrane"/>
    <property type="evidence" value="ECO:0007669"/>
    <property type="project" value="UniProtKB-SubCell"/>
</dbReference>
<evidence type="ECO:0000256" key="4">
    <source>
        <dbReference type="ARBA" id="ARBA00023136"/>
    </source>
</evidence>
<feature type="domain" description="RagB/SusD" evidence="7">
    <location>
        <begin position="288"/>
        <end position="575"/>
    </location>
</feature>
<evidence type="ECO:0000313" key="9">
    <source>
        <dbReference type="EMBL" id="KWR52457.1"/>
    </source>
</evidence>
<evidence type="ECO:0000256" key="5">
    <source>
        <dbReference type="ARBA" id="ARBA00023237"/>
    </source>
</evidence>
<evidence type="ECO:0000259" key="8">
    <source>
        <dbReference type="Pfam" id="PF14322"/>
    </source>
</evidence>
<proteinExistence type="inferred from homology"/>
<dbReference type="InterPro" id="IPR012944">
    <property type="entry name" value="SusD_RagB_dom"/>
</dbReference>
<dbReference type="PATRIC" id="fig|46506.5.peg.3108"/>
<feature type="signal peptide" evidence="6">
    <location>
        <begin position="1"/>
        <end position="23"/>
    </location>
</feature>
<reference evidence="9 10" key="1">
    <citation type="journal article" date="2016" name="BMC Genomics">
        <title>Type VI secretion systems of human gut Bacteroidales segregate into three genetic architectures, two of which are contained on mobile genetic elements.</title>
        <authorList>
            <person name="Coyne M.J."/>
            <person name="Roelofs K.G."/>
            <person name="Comstock L.E."/>
        </authorList>
    </citation>
    <scope>NUCLEOTIDE SEQUENCE [LARGE SCALE GENOMIC DNA]</scope>
    <source>
        <strain evidence="9 10">CL09T03C01</strain>
    </source>
</reference>
<organism evidence="9 10">
    <name type="scientific">Bacteroides stercoris</name>
    <dbReference type="NCBI Taxonomy" id="46506"/>
    <lineage>
        <taxon>Bacteria</taxon>
        <taxon>Pseudomonadati</taxon>
        <taxon>Bacteroidota</taxon>
        <taxon>Bacteroidia</taxon>
        <taxon>Bacteroidales</taxon>
        <taxon>Bacteroidaceae</taxon>
        <taxon>Bacteroides</taxon>
    </lineage>
</organism>
<dbReference type="Gene3D" id="1.25.40.390">
    <property type="match status" value="1"/>
</dbReference>
<dbReference type="PROSITE" id="PS51257">
    <property type="entry name" value="PROKAR_LIPOPROTEIN"/>
    <property type="match status" value="1"/>
</dbReference>
<keyword evidence="5" id="KW-0998">Cell outer membrane</keyword>
<dbReference type="SUPFAM" id="SSF48452">
    <property type="entry name" value="TPR-like"/>
    <property type="match status" value="1"/>
</dbReference>
<dbReference type="Pfam" id="PF07980">
    <property type="entry name" value="SusD_RagB"/>
    <property type="match status" value="1"/>
</dbReference>
<dbReference type="AlphaFoldDB" id="A0A108T352"/>
<keyword evidence="4" id="KW-0472">Membrane</keyword>
<dbReference type="InterPro" id="IPR033985">
    <property type="entry name" value="SusD-like_N"/>
</dbReference>